<evidence type="ECO:0000256" key="4">
    <source>
        <dbReference type="ARBA" id="ARBA00023136"/>
    </source>
</evidence>
<dbReference type="PANTHER" id="PTHR43427">
    <property type="entry name" value="CHLORIDE CHANNEL PROTEIN CLC-E"/>
    <property type="match status" value="1"/>
</dbReference>
<dbReference type="Proteomes" id="UP000653045">
    <property type="component" value="Unassembled WGS sequence"/>
</dbReference>
<keyword evidence="7" id="KW-1185">Reference proteome</keyword>
<keyword evidence="3 5" id="KW-1133">Transmembrane helix</keyword>
<feature type="transmembrane region" description="Helical" evidence="5">
    <location>
        <begin position="370"/>
        <end position="390"/>
    </location>
</feature>
<feature type="transmembrane region" description="Helical" evidence="5">
    <location>
        <begin position="299"/>
        <end position="317"/>
    </location>
</feature>
<evidence type="ECO:0000313" key="7">
    <source>
        <dbReference type="Proteomes" id="UP000653045"/>
    </source>
</evidence>
<gene>
    <name evidence="6" type="ORF">JHK62_04770</name>
</gene>
<feature type="transmembrane region" description="Helical" evidence="5">
    <location>
        <begin position="16"/>
        <end position="44"/>
    </location>
</feature>
<dbReference type="Pfam" id="PF00654">
    <property type="entry name" value="Voltage_CLC"/>
    <property type="match status" value="1"/>
</dbReference>
<dbReference type="InterPro" id="IPR014743">
    <property type="entry name" value="Cl-channel_core"/>
</dbReference>
<accession>A0ABS0ZIZ5</accession>
<feature type="transmembrane region" description="Helical" evidence="5">
    <location>
        <begin position="212"/>
        <end position="233"/>
    </location>
</feature>
<feature type="transmembrane region" description="Helical" evidence="5">
    <location>
        <begin position="329"/>
        <end position="350"/>
    </location>
</feature>
<feature type="transmembrane region" description="Helical" evidence="5">
    <location>
        <begin position="144"/>
        <end position="169"/>
    </location>
</feature>
<evidence type="ECO:0000256" key="1">
    <source>
        <dbReference type="ARBA" id="ARBA00004141"/>
    </source>
</evidence>
<dbReference type="SUPFAM" id="SSF81340">
    <property type="entry name" value="Clc chloride channel"/>
    <property type="match status" value="1"/>
</dbReference>
<dbReference type="EMBL" id="JAENBO010000003">
    <property type="protein sequence ID" value="MBJ8325980.1"/>
    <property type="molecule type" value="Genomic_DNA"/>
</dbReference>
<feature type="transmembrane region" description="Helical" evidence="5">
    <location>
        <begin position="254"/>
        <end position="272"/>
    </location>
</feature>
<evidence type="ECO:0000313" key="6">
    <source>
        <dbReference type="EMBL" id="MBJ8325980.1"/>
    </source>
</evidence>
<keyword evidence="4 5" id="KW-0472">Membrane</keyword>
<evidence type="ECO:0000256" key="2">
    <source>
        <dbReference type="ARBA" id="ARBA00022692"/>
    </source>
</evidence>
<organism evidence="6 7">
    <name type="scientific">Streptococcus pacificus</name>
    <dbReference type="NCBI Taxonomy" id="2740577"/>
    <lineage>
        <taxon>Bacteria</taxon>
        <taxon>Bacillati</taxon>
        <taxon>Bacillota</taxon>
        <taxon>Bacilli</taxon>
        <taxon>Lactobacillales</taxon>
        <taxon>Streptococcaceae</taxon>
        <taxon>Streptococcus</taxon>
    </lineage>
</organism>
<dbReference type="PANTHER" id="PTHR43427:SF12">
    <property type="entry name" value="CHLORIDE TRANSPORTER"/>
    <property type="match status" value="1"/>
</dbReference>
<comment type="caution">
    <text evidence="6">The sequence shown here is derived from an EMBL/GenBank/DDBJ whole genome shotgun (WGS) entry which is preliminary data.</text>
</comment>
<evidence type="ECO:0000256" key="5">
    <source>
        <dbReference type="SAM" id="Phobius"/>
    </source>
</evidence>
<proteinExistence type="predicted"/>
<protein>
    <submittedName>
        <fullName evidence="6">Chloride channel protein</fullName>
    </submittedName>
</protein>
<keyword evidence="2 5" id="KW-0812">Transmembrane</keyword>
<comment type="subcellular location">
    <subcellularLocation>
        <location evidence="1">Membrane</location>
        <topology evidence="1">Multi-pass membrane protein</topology>
    </subcellularLocation>
</comment>
<feature type="transmembrane region" description="Helical" evidence="5">
    <location>
        <begin position="181"/>
        <end position="200"/>
    </location>
</feature>
<name>A0ABS0ZIZ5_9STRE</name>
<evidence type="ECO:0000256" key="3">
    <source>
        <dbReference type="ARBA" id="ARBA00022989"/>
    </source>
</evidence>
<dbReference type="PRINTS" id="PR00762">
    <property type="entry name" value="CLCHANNEL"/>
</dbReference>
<dbReference type="InterPro" id="IPR001807">
    <property type="entry name" value="ClC"/>
</dbReference>
<feature type="transmembrane region" description="Helical" evidence="5">
    <location>
        <begin position="50"/>
        <end position="69"/>
    </location>
</feature>
<reference evidence="6 7" key="1">
    <citation type="journal article" date="2021" name="Int. J. Syst. Evol. Microbiol.">
        <title>Streptococcus vicugnae sp. nov., isolated from faeces of alpacas (Vicugna pacos) and cattle (Bos taurus), Streptococcus zalophi sp. nov., and Streptococcus pacificus sp. nov., isolated from respiratory tract of California sea lions (Zalophus californianus).</title>
        <authorList>
            <person name="Volokhov D.V."/>
            <person name="Zagorodnyaya T.A."/>
            <person name="Shen Z."/>
            <person name="Blom J."/>
            <person name="Furtak V.A."/>
            <person name="Eisenberg T."/>
            <person name="Fan P."/>
            <person name="Jeong K.C."/>
            <person name="Gao Y."/>
            <person name="Zhang S."/>
            <person name="Amselle M."/>
        </authorList>
    </citation>
    <scope>NUCLEOTIDE SEQUENCE [LARGE SCALE GENOMIC DNA]</scope>
    <source>
        <strain evidence="6 7">CSL7591</strain>
    </source>
</reference>
<sequence>MTINQKTVLMFIKKNLLFIVLGLVIGLITGAFDMVFGRVLLLIGEIRTEYPLFFIPFLGLAGLVILYLYQHYGGRANGGMGLVFRVGHGKEQSIPKRLIPLIILTTWLTHLFGGSAGREGVAVQIGATVSNFFTNTFDDANRRLFLITGMAAGFAGLFQTPLAATLFAIEVLFIGRMRLSALVPVLVASYTASATSQFLGLEHFAVPINVSLAITPILFIKLAVLGLLFGLAGNVFALGLKNLKSWLAEKLPNAYLRIALIGSILAVVFLLLDMGRYSGLGTNLIAASFSGETILSYDWLLKLVLTILTLAIGFQGGEVTPLFAIGSSLGVVLAPIFGLPISLVAALGYASVFGSATSTFLAPILIGAEVFGMTNLPYFFIVMVFSLSFGKKNSIYGEQKY</sequence>
<dbReference type="Gene3D" id="1.10.3080.10">
    <property type="entry name" value="Clc chloride channel"/>
    <property type="match status" value="1"/>
</dbReference>
<dbReference type="InterPro" id="IPR050368">
    <property type="entry name" value="ClC-type_chloride_channel"/>
</dbReference>
<dbReference type="RefSeq" id="WP_199575589.1">
    <property type="nucleotide sequence ID" value="NZ_JAENBO010000003.1"/>
</dbReference>